<evidence type="ECO:0008006" key="4">
    <source>
        <dbReference type="Google" id="ProtNLM"/>
    </source>
</evidence>
<name>A0ABR2E024_9ROSI</name>
<evidence type="ECO:0000256" key="1">
    <source>
        <dbReference type="SAM" id="Phobius"/>
    </source>
</evidence>
<keyword evidence="1" id="KW-0472">Membrane</keyword>
<dbReference type="Proteomes" id="UP001472677">
    <property type="component" value="Unassembled WGS sequence"/>
</dbReference>
<dbReference type="EMBL" id="JBBPBM010000020">
    <property type="protein sequence ID" value="KAK8550513.1"/>
    <property type="molecule type" value="Genomic_DNA"/>
</dbReference>
<feature type="transmembrane region" description="Helical" evidence="1">
    <location>
        <begin position="64"/>
        <end position="83"/>
    </location>
</feature>
<protein>
    <recommendedName>
        <fullName evidence="4">G-patch domain-containing protein</fullName>
    </recommendedName>
</protein>
<keyword evidence="3" id="KW-1185">Reference proteome</keyword>
<gene>
    <name evidence="2" type="ORF">V6N12_039215</name>
</gene>
<evidence type="ECO:0000313" key="3">
    <source>
        <dbReference type="Proteomes" id="UP001472677"/>
    </source>
</evidence>
<reference evidence="2 3" key="1">
    <citation type="journal article" date="2024" name="G3 (Bethesda)">
        <title>Genome assembly of Hibiscus sabdariffa L. provides insights into metabolisms of medicinal natural products.</title>
        <authorList>
            <person name="Kim T."/>
        </authorList>
    </citation>
    <scope>NUCLEOTIDE SEQUENCE [LARGE SCALE GENOMIC DNA]</scope>
    <source>
        <strain evidence="2">TK-2024</strain>
        <tissue evidence="2">Old leaves</tissue>
    </source>
</reference>
<accession>A0ABR2E024</accession>
<keyword evidence="1" id="KW-0812">Transmembrane</keyword>
<organism evidence="2 3">
    <name type="scientific">Hibiscus sabdariffa</name>
    <name type="common">roselle</name>
    <dbReference type="NCBI Taxonomy" id="183260"/>
    <lineage>
        <taxon>Eukaryota</taxon>
        <taxon>Viridiplantae</taxon>
        <taxon>Streptophyta</taxon>
        <taxon>Embryophyta</taxon>
        <taxon>Tracheophyta</taxon>
        <taxon>Spermatophyta</taxon>
        <taxon>Magnoliopsida</taxon>
        <taxon>eudicotyledons</taxon>
        <taxon>Gunneridae</taxon>
        <taxon>Pentapetalae</taxon>
        <taxon>rosids</taxon>
        <taxon>malvids</taxon>
        <taxon>Malvales</taxon>
        <taxon>Malvaceae</taxon>
        <taxon>Malvoideae</taxon>
        <taxon>Hibiscus</taxon>
    </lineage>
</organism>
<sequence length="101" mass="11235">MKMGSFGVGLQKGISGKEREFCEINFGPAGPLKKKERVGWVILKRRGKGIGFDKSGRKIKQDDAFLCVVIVAGACLCLEFHLLEVPYVLGSLALTRYYKLR</sequence>
<comment type="caution">
    <text evidence="2">The sequence shown here is derived from an EMBL/GenBank/DDBJ whole genome shotgun (WGS) entry which is preliminary data.</text>
</comment>
<evidence type="ECO:0000313" key="2">
    <source>
        <dbReference type="EMBL" id="KAK8550513.1"/>
    </source>
</evidence>
<keyword evidence="1" id="KW-1133">Transmembrane helix</keyword>
<proteinExistence type="predicted"/>